<evidence type="ECO:0000256" key="3">
    <source>
        <dbReference type="ARBA" id="ARBA00022741"/>
    </source>
</evidence>
<dbReference type="PROSITE" id="PS51192">
    <property type="entry name" value="HELICASE_ATP_BIND_1"/>
    <property type="match status" value="1"/>
</dbReference>
<feature type="compositionally biased region" description="Basic and acidic residues" evidence="7">
    <location>
        <begin position="844"/>
        <end position="853"/>
    </location>
</feature>
<feature type="region of interest" description="Disordered" evidence="7">
    <location>
        <begin position="1740"/>
        <end position="1770"/>
    </location>
</feature>
<feature type="domain" description="Helicase ATP-binding" evidence="8">
    <location>
        <begin position="82"/>
        <end position="287"/>
    </location>
</feature>
<dbReference type="Pfam" id="PF00176">
    <property type="entry name" value="SNF2-rel_dom"/>
    <property type="match status" value="1"/>
</dbReference>
<name>A0A2A9M6R8_BESBE</name>
<evidence type="ECO:0000256" key="2">
    <source>
        <dbReference type="ARBA" id="ARBA00007025"/>
    </source>
</evidence>
<keyword evidence="3" id="KW-0547">Nucleotide-binding</keyword>
<feature type="region of interest" description="Disordered" evidence="7">
    <location>
        <begin position="657"/>
        <end position="679"/>
    </location>
</feature>
<dbReference type="Gene3D" id="3.40.50.10810">
    <property type="entry name" value="Tandem AAA-ATPase domain"/>
    <property type="match status" value="1"/>
</dbReference>
<feature type="compositionally biased region" description="Acidic residues" evidence="7">
    <location>
        <begin position="657"/>
        <end position="669"/>
    </location>
</feature>
<feature type="compositionally biased region" description="Low complexity" evidence="7">
    <location>
        <begin position="1648"/>
        <end position="1669"/>
    </location>
</feature>
<feature type="compositionally biased region" description="Low complexity" evidence="7">
    <location>
        <begin position="1249"/>
        <end position="1258"/>
    </location>
</feature>
<evidence type="ECO:0000313" key="11">
    <source>
        <dbReference type="Proteomes" id="UP000224006"/>
    </source>
</evidence>
<dbReference type="KEGG" id="bbes:BESB_019420"/>
<dbReference type="EMBL" id="NWUJ01000012">
    <property type="protein sequence ID" value="PFH32001.1"/>
    <property type="molecule type" value="Genomic_DNA"/>
</dbReference>
<feature type="region of interest" description="Disordered" evidence="7">
    <location>
        <begin position="1021"/>
        <end position="1040"/>
    </location>
</feature>
<comment type="caution">
    <text evidence="10">The sequence shown here is derived from an EMBL/GenBank/DDBJ whole genome shotgun (WGS) entry which is preliminary data.</text>
</comment>
<dbReference type="PROSITE" id="PS51194">
    <property type="entry name" value="HELICASE_CTER"/>
    <property type="match status" value="1"/>
</dbReference>
<dbReference type="PANTHER" id="PTHR47157">
    <property type="entry name" value="CHROMODOMAIN-HELICASE-DNA-BINDING PROTEIN 1-LIKE"/>
    <property type="match status" value="1"/>
</dbReference>
<keyword evidence="5" id="KW-0067">ATP-binding</keyword>
<feature type="domain" description="Helicase C-terminal" evidence="9">
    <location>
        <begin position="495"/>
        <end position="672"/>
    </location>
</feature>
<dbReference type="Gene3D" id="3.40.220.10">
    <property type="entry name" value="Leucine Aminopeptidase, subunit E, domain 1"/>
    <property type="match status" value="1"/>
</dbReference>
<evidence type="ECO:0008006" key="12">
    <source>
        <dbReference type="Google" id="ProtNLM"/>
    </source>
</evidence>
<feature type="compositionally biased region" description="Low complexity" evidence="7">
    <location>
        <begin position="1212"/>
        <end position="1222"/>
    </location>
</feature>
<feature type="region of interest" description="Disordered" evidence="7">
    <location>
        <begin position="2116"/>
        <end position="2162"/>
    </location>
</feature>
<keyword evidence="11" id="KW-1185">Reference proteome</keyword>
<comment type="similarity">
    <text evidence="2">Belongs to the SNF2/RAD54 helicase family.</text>
</comment>
<dbReference type="SMART" id="SM00490">
    <property type="entry name" value="HELICc"/>
    <property type="match status" value="1"/>
</dbReference>
<dbReference type="SUPFAM" id="SSF52540">
    <property type="entry name" value="P-loop containing nucleoside triphosphate hydrolases"/>
    <property type="match status" value="2"/>
</dbReference>
<feature type="compositionally biased region" description="Basic and acidic residues" evidence="7">
    <location>
        <begin position="2131"/>
        <end position="2149"/>
    </location>
</feature>
<evidence type="ECO:0000256" key="4">
    <source>
        <dbReference type="ARBA" id="ARBA00022801"/>
    </source>
</evidence>
<feature type="compositionally biased region" description="Basic and acidic residues" evidence="7">
    <location>
        <begin position="1618"/>
        <end position="1637"/>
    </location>
</feature>
<feature type="compositionally biased region" description="Basic and acidic residues" evidence="7">
    <location>
        <begin position="1238"/>
        <end position="1248"/>
    </location>
</feature>
<sequence>MRDTASDASMEERGEDEDEELEVTRLVASLSSFLSSFESRELKGEGETLDARRKEVRSLQGVRGSAGNVLHSYQEDGVLWLIDHYLNAVGTIVADEMGLGKTLQSLAFICWLSEVQQTGRPVLVVCPLSVVSSWEAQMRDFIATAPPYIRIHETAADEPQKPRGGAERLRTLTYLGSAEDRHYIREKVANYMIHQSPKASLPRNRAAPFDLLLTTYETLMNDVQFFTMFEWECVFFDEASRLKSKSSKRRNVFLQSLRRRHVVMMTGTPVEKDLEELWSLLQFVQPDVFTSSSALVSAFCSLPPSRREGESGRRKRDAPRMQRIRRNRDILQRLVKAFILRRTLSQVRASWALLPLVELVVFLPLAPLQKRLYFWLLTRESEALEGVDYPAASLQQDSEAPPRNRELSALVGEDVNRTSGAAKKIVAHMRGLQNLFMQLRKCCNHPALFRLHPSASESAFSFSSFRGGDTAVPSSDAEEGDDAESLLRDSSKIAALEQILSFYLPKREKVVVFSFSTMMLDLVEDFLDEKGIASARLDGRMSDPERREAIAAFAQKPRSWSVFQPSGAKESSAMVFLVSVRAGGYGLTLSGASSVCVFLEGGGDGNPQIERQAIARLYRQGQKKKVKVIRLITKSTVEEVMYWRGRQKLKLAADVLSEDEGEEDEDDDSSGQAQHAARRAASMRELITCGISSLTALDSEEAREGEVQRETEEATGGKKGRAPEADSKGRRSLASRGDSELLFRGGHATRGRAALDFSHLTQLLADAETASEDAEGLMQAAGEPTRRQGATGTATVPRAEKQGESKRSAEDAAPPSGEEVGEEPEREEDAGLVVDLSGRGRPPAKREEEEPKSASKMQEGESSIYEFEGRDYTDVLKQALSSKQRDLRALQHILLEARREEEERGARQTGDGGGATPRDEVRPRLVGAQRAHAHAETEKSESVFSASSSGLRGSSDGGRRSVRARRAPLTPAELDALREEAERRRQEARASRWAANSYISRSLQEGDAFVDESDALRRARARDALSPGRSEAEGETDEPTLDRYFHYQEGDASLPKENPPGAIVHFVDTAGTWLEGRGFFRSLDRLSDIPRKYLALAKRMGDLHLGDCHLVPLNAATYVAFCVCLKRHRQRMSLSLPLLRAALQKLHGTAKRLALSLHLPRCIVPLPADIDRNPRSPPHANSSRAVEKLVRALFSRYRMHAFLYHYRGGREGASSGREAPPGARRREREAGAEEEDAPQPKRRERDGRLQQQQRQQQQTSYALTGALAGADLQRRAADATDTAGALPESRHEAGGAGRHAGGERPEGPQPSSTHTGAPSGDLSRAQQEKGMHSGKGAALRPAGDEKVKAGGGTSPGAPLAGGTSNAVCRPPARTQLADANRERNRAKEETAPGPKRERDLPPLACPTGKLQAPAPPSAAATPPPASKRACGRSRATAWNSLRKPAPREAASAAGRSTASSPLHAPEENVPGGVERRSNAATESSCETRDEPREAESASSSDCQAPVQASFSCPSASPAVSAAPSSCASSRHCSASSAPSSSSPSSSVAVVSRSSLLLAPSESYLSLRSPGAASASLSAVSSSPGSDRGPLRDPVEEEQRENEPAVRAAQATAASRSGSEARIERAREDAVAGREEQSASRLQGAPDVAGARQHADGAAAGRGAAGALADDGAETLQPTPEAERASRPSSRLCASGSAGVSPSRHAAPPSPLAPTLSAGSSLLPAGGAVAASAGLSSLGVSSAPGPLPPAPRSGHSSQPRPLRRGPSASAPQRVRLCAARVGARLGSSPGPLQRCGLGGVCFWLHPAIREEVALYYMERIAYLGGTVRRAPAAPSDGTLTEFLSLVASKNEKANLWVTRPAGSAHADTRESCQEGGAREGAESEAPRGPETGSLGDGARGYLILPTRVLEQAALSRAPLASSSHRQPLNPALWAVGVSEALSQDPYISFLHKRGEEERQNPSSAACSVATTRLSWSLPWMPRSRRPSAGDAGDGDGSLQGDGLASRRRPPLDSLSPPHALGLTPQGLGNPSISVEFTDWLEGLLFHKGMIDPGAWRAHQVDVHAPSAADCLPSSLRNLYSVGPLPLSVAVTLSMQHALGVASENKKENLLAERREAFSASLPERSAAPTEMDTARDSEKGICQEPADDRGALNGFMPGEGNDG</sequence>
<dbReference type="VEuPathDB" id="ToxoDB:BESB_019420"/>
<dbReference type="InterPro" id="IPR049730">
    <property type="entry name" value="SNF2/RAD54-like_C"/>
</dbReference>
<keyword evidence="4" id="KW-0378">Hydrolase</keyword>
<dbReference type="SMART" id="SM00487">
    <property type="entry name" value="DEXDc"/>
    <property type="match status" value="1"/>
</dbReference>
<feature type="compositionally biased region" description="Basic and acidic residues" evidence="7">
    <location>
        <begin position="1485"/>
        <end position="1495"/>
    </location>
</feature>
<dbReference type="InterPro" id="IPR001650">
    <property type="entry name" value="Helicase_C-like"/>
</dbReference>
<dbReference type="PANTHER" id="PTHR47157:SF1">
    <property type="entry name" value="CHROMODOMAIN-HELICASE-DNA-BINDING PROTEIN 1-LIKE"/>
    <property type="match status" value="1"/>
</dbReference>
<dbReference type="GO" id="GO:0006281">
    <property type="term" value="P:DNA repair"/>
    <property type="evidence" value="ECO:0007669"/>
    <property type="project" value="InterPro"/>
</dbReference>
<comment type="subcellular location">
    <subcellularLocation>
        <location evidence="1">Nucleus</location>
    </subcellularLocation>
</comment>
<feature type="compositionally biased region" description="Low complexity" evidence="7">
    <location>
        <begin position="1566"/>
        <end position="1585"/>
    </location>
</feature>
<evidence type="ECO:0000256" key="6">
    <source>
        <dbReference type="ARBA" id="ARBA00023242"/>
    </source>
</evidence>
<evidence type="ECO:0000256" key="7">
    <source>
        <dbReference type="SAM" id="MobiDB-lite"/>
    </source>
</evidence>
<feature type="compositionally biased region" description="Basic and acidic residues" evidence="7">
    <location>
        <begin position="1865"/>
        <end position="1886"/>
    </location>
</feature>
<dbReference type="InterPro" id="IPR031053">
    <property type="entry name" value="ALC1"/>
</dbReference>
<dbReference type="GO" id="GO:0005634">
    <property type="term" value="C:nucleus"/>
    <property type="evidence" value="ECO:0007669"/>
    <property type="project" value="UniProtKB-SubCell"/>
</dbReference>
<feature type="region of interest" description="Disordered" evidence="7">
    <location>
        <begin position="1978"/>
        <end position="2026"/>
    </location>
</feature>
<feature type="compositionally biased region" description="Basic and acidic residues" evidence="7">
    <location>
        <begin position="700"/>
        <end position="729"/>
    </location>
</feature>
<dbReference type="GO" id="GO:0003678">
    <property type="term" value="F:DNA helicase activity"/>
    <property type="evidence" value="ECO:0007669"/>
    <property type="project" value="InterPro"/>
</dbReference>
<dbReference type="CDD" id="cd18793">
    <property type="entry name" value="SF2_C_SNF"/>
    <property type="match status" value="1"/>
</dbReference>
<gene>
    <name evidence="10" type="ORF">BESB_019420</name>
</gene>
<feature type="region of interest" description="Disordered" evidence="7">
    <location>
        <begin position="897"/>
        <end position="968"/>
    </location>
</feature>
<feature type="compositionally biased region" description="Low complexity" evidence="7">
    <location>
        <begin position="942"/>
        <end position="954"/>
    </location>
</feature>
<dbReference type="Pfam" id="PF00271">
    <property type="entry name" value="Helicase_C"/>
    <property type="match status" value="1"/>
</dbReference>
<feature type="compositionally biased region" description="Basic and acidic residues" evidence="7">
    <location>
        <begin position="1379"/>
        <end position="1400"/>
    </location>
</feature>
<dbReference type="CDD" id="cd17919">
    <property type="entry name" value="DEXHc_Snf"/>
    <property type="match status" value="1"/>
</dbReference>
<feature type="compositionally biased region" description="Low complexity" evidence="7">
    <location>
        <begin position="1508"/>
        <end position="1552"/>
    </location>
</feature>
<evidence type="ECO:0000259" key="8">
    <source>
        <dbReference type="PROSITE" id="PS51192"/>
    </source>
</evidence>
<dbReference type="STRING" id="94643.A0A2A9M6R8"/>
<dbReference type="InterPro" id="IPR038718">
    <property type="entry name" value="SNF2-like_sf"/>
</dbReference>
<dbReference type="InterPro" id="IPR043472">
    <property type="entry name" value="Macro_dom-like"/>
</dbReference>
<proteinExistence type="inferred from homology"/>
<organism evidence="10 11">
    <name type="scientific">Besnoitia besnoiti</name>
    <name type="common">Apicomplexan protozoan</name>
    <dbReference type="NCBI Taxonomy" id="94643"/>
    <lineage>
        <taxon>Eukaryota</taxon>
        <taxon>Sar</taxon>
        <taxon>Alveolata</taxon>
        <taxon>Apicomplexa</taxon>
        <taxon>Conoidasida</taxon>
        <taxon>Coccidia</taxon>
        <taxon>Eucoccidiorida</taxon>
        <taxon>Eimeriorina</taxon>
        <taxon>Sarcocystidae</taxon>
        <taxon>Besnoitia</taxon>
    </lineage>
</organism>
<evidence type="ECO:0000256" key="1">
    <source>
        <dbReference type="ARBA" id="ARBA00004123"/>
    </source>
</evidence>
<evidence type="ECO:0000313" key="10">
    <source>
        <dbReference type="EMBL" id="PFH32001.1"/>
    </source>
</evidence>
<feature type="region of interest" description="Disordered" evidence="7">
    <location>
        <begin position="771"/>
        <end position="867"/>
    </location>
</feature>
<feature type="region of interest" description="Disordered" evidence="7">
    <location>
        <begin position="1273"/>
        <end position="1552"/>
    </location>
</feature>
<dbReference type="GO" id="GO:0006338">
    <property type="term" value="P:chromatin remodeling"/>
    <property type="evidence" value="ECO:0007669"/>
    <property type="project" value="InterPro"/>
</dbReference>
<feature type="region of interest" description="Disordered" evidence="7">
    <location>
        <begin position="1"/>
        <end position="21"/>
    </location>
</feature>
<dbReference type="InterPro" id="IPR027417">
    <property type="entry name" value="P-loop_NTPase"/>
</dbReference>
<reference evidence="10 11" key="1">
    <citation type="submission" date="2017-09" db="EMBL/GenBank/DDBJ databases">
        <title>Genome sequencing of Besnoitia besnoiti strain Bb-Ger1.</title>
        <authorList>
            <person name="Schares G."/>
            <person name="Venepally P."/>
            <person name="Lorenzi H.A."/>
        </authorList>
    </citation>
    <scope>NUCLEOTIDE SEQUENCE [LARGE SCALE GENOMIC DNA]</scope>
    <source>
        <strain evidence="10 11">Bb-Ger1</strain>
    </source>
</reference>
<keyword evidence="6" id="KW-0539">Nucleus</keyword>
<feature type="compositionally biased region" description="Low complexity" evidence="7">
    <location>
        <begin position="1449"/>
        <end position="1460"/>
    </location>
</feature>
<dbReference type="OrthoDB" id="331635at2759"/>
<accession>A0A2A9M6R8</accession>
<feature type="region of interest" description="Disordered" evidence="7">
    <location>
        <begin position="1209"/>
        <end position="1260"/>
    </location>
</feature>
<dbReference type="GO" id="GO:0005524">
    <property type="term" value="F:ATP binding"/>
    <property type="evidence" value="ECO:0007669"/>
    <property type="project" value="UniProtKB-KW"/>
</dbReference>
<dbReference type="Proteomes" id="UP000224006">
    <property type="component" value="Chromosome XI"/>
</dbReference>
<evidence type="ECO:0000256" key="5">
    <source>
        <dbReference type="ARBA" id="ARBA00022840"/>
    </source>
</evidence>
<dbReference type="InterPro" id="IPR014001">
    <property type="entry name" value="Helicase_ATP-bd"/>
</dbReference>
<dbReference type="RefSeq" id="XP_029216010.1">
    <property type="nucleotide sequence ID" value="XM_029360651.1"/>
</dbReference>
<evidence type="ECO:0000259" key="9">
    <source>
        <dbReference type="PROSITE" id="PS51194"/>
    </source>
</evidence>
<dbReference type="Gene3D" id="3.40.50.300">
    <property type="entry name" value="P-loop containing nucleotide triphosphate hydrolases"/>
    <property type="match status" value="1"/>
</dbReference>
<feature type="compositionally biased region" description="Basic and acidic residues" evidence="7">
    <location>
        <begin position="897"/>
        <end position="906"/>
    </location>
</feature>
<feature type="region of interest" description="Disordered" evidence="7">
    <location>
        <begin position="1566"/>
        <end position="1713"/>
    </location>
</feature>
<feature type="region of interest" description="Disordered" evidence="7">
    <location>
        <begin position="698"/>
        <end position="735"/>
    </location>
</feature>
<dbReference type="SUPFAM" id="SSF52949">
    <property type="entry name" value="Macro domain-like"/>
    <property type="match status" value="1"/>
</dbReference>
<feature type="compositionally biased region" description="Pro residues" evidence="7">
    <location>
        <begin position="1413"/>
        <end position="1425"/>
    </location>
</feature>
<feature type="compositionally biased region" description="Low complexity" evidence="7">
    <location>
        <begin position="1604"/>
        <end position="1613"/>
    </location>
</feature>
<feature type="compositionally biased region" description="Basic and acidic residues" evidence="7">
    <location>
        <begin position="798"/>
        <end position="810"/>
    </location>
</feature>
<dbReference type="GO" id="GO:0016787">
    <property type="term" value="F:hydrolase activity"/>
    <property type="evidence" value="ECO:0007669"/>
    <property type="project" value="UniProtKB-KW"/>
</dbReference>
<feature type="compositionally biased region" description="Acidic residues" evidence="7">
    <location>
        <begin position="819"/>
        <end position="830"/>
    </location>
</feature>
<protein>
    <recommendedName>
        <fullName evidence="12">SWI2/SNF2-containing protein</fullName>
    </recommendedName>
</protein>
<feature type="region of interest" description="Disordered" evidence="7">
    <location>
        <begin position="1859"/>
        <end position="1895"/>
    </location>
</feature>
<dbReference type="GeneID" id="40307003"/>
<dbReference type="InterPro" id="IPR000330">
    <property type="entry name" value="SNF2_N"/>
</dbReference>